<feature type="transmembrane region" description="Helical" evidence="6">
    <location>
        <begin position="65"/>
        <end position="87"/>
    </location>
</feature>
<feature type="transmembrane region" description="Helical" evidence="6">
    <location>
        <begin position="33"/>
        <end position="53"/>
    </location>
</feature>
<evidence type="ECO:0000256" key="1">
    <source>
        <dbReference type="ARBA" id="ARBA00004141"/>
    </source>
</evidence>
<accession>A0ABV7X7U0</accession>
<evidence type="ECO:0000256" key="3">
    <source>
        <dbReference type="ARBA" id="ARBA00022692"/>
    </source>
</evidence>
<dbReference type="PANTHER" id="PTHR32322">
    <property type="entry name" value="INNER MEMBRANE TRANSPORTER"/>
    <property type="match status" value="1"/>
</dbReference>
<evidence type="ECO:0000256" key="6">
    <source>
        <dbReference type="SAM" id="Phobius"/>
    </source>
</evidence>
<dbReference type="RefSeq" id="WP_380855524.1">
    <property type="nucleotide sequence ID" value="NZ_JBHRXV010000001.1"/>
</dbReference>
<feature type="domain" description="EamA" evidence="7">
    <location>
        <begin position="6"/>
        <end position="138"/>
    </location>
</feature>
<feature type="domain" description="EamA" evidence="7">
    <location>
        <begin position="152"/>
        <end position="289"/>
    </location>
</feature>
<evidence type="ECO:0000256" key="2">
    <source>
        <dbReference type="ARBA" id="ARBA00007362"/>
    </source>
</evidence>
<dbReference type="Proteomes" id="UP001595615">
    <property type="component" value="Unassembled WGS sequence"/>
</dbReference>
<gene>
    <name evidence="8" type="ORF">ACFOMD_01155</name>
</gene>
<reference evidence="9" key="1">
    <citation type="journal article" date="2019" name="Int. J. Syst. Evol. Microbiol.">
        <title>The Global Catalogue of Microorganisms (GCM) 10K type strain sequencing project: providing services to taxonomists for standard genome sequencing and annotation.</title>
        <authorList>
            <consortium name="The Broad Institute Genomics Platform"/>
            <consortium name="The Broad Institute Genome Sequencing Center for Infectious Disease"/>
            <person name="Wu L."/>
            <person name="Ma J."/>
        </authorList>
    </citation>
    <scope>NUCLEOTIDE SEQUENCE [LARGE SCALE GENOMIC DNA]</scope>
    <source>
        <strain evidence="9">KCTC 42644</strain>
    </source>
</reference>
<keyword evidence="3 6" id="KW-0812">Transmembrane</keyword>
<dbReference type="Pfam" id="PF00892">
    <property type="entry name" value="EamA"/>
    <property type="match status" value="2"/>
</dbReference>
<comment type="similarity">
    <text evidence="2">Belongs to the EamA transporter family.</text>
</comment>
<evidence type="ECO:0000256" key="4">
    <source>
        <dbReference type="ARBA" id="ARBA00022989"/>
    </source>
</evidence>
<feature type="transmembrane region" description="Helical" evidence="6">
    <location>
        <begin position="213"/>
        <end position="236"/>
    </location>
</feature>
<dbReference type="PANTHER" id="PTHR32322:SF2">
    <property type="entry name" value="EAMA DOMAIN-CONTAINING PROTEIN"/>
    <property type="match status" value="1"/>
</dbReference>
<proteinExistence type="inferred from homology"/>
<dbReference type="SUPFAM" id="SSF103481">
    <property type="entry name" value="Multidrug resistance efflux transporter EmrE"/>
    <property type="match status" value="2"/>
</dbReference>
<keyword evidence="5 6" id="KW-0472">Membrane</keyword>
<feature type="transmembrane region" description="Helical" evidence="6">
    <location>
        <begin position="248"/>
        <end position="267"/>
    </location>
</feature>
<feature type="transmembrane region" description="Helical" evidence="6">
    <location>
        <begin position="148"/>
        <end position="169"/>
    </location>
</feature>
<protein>
    <submittedName>
        <fullName evidence="8">DMT family transporter</fullName>
    </submittedName>
</protein>
<keyword evidence="9" id="KW-1185">Reference proteome</keyword>
<comment type="subcellular location">
    <subcellularLocation>
        <location evidence="1">Membrane</location>
        <topology evidence="1">Multi-pass membrane protein</topology>
    </subcellularLocation>
</comment>
<feature type="transmembrane region" description="Helical" evidence="6">
    <location>
        <begin position="181"/>
        <end position="201"/>
    </location>
</feature>
<organism evidence="8 9">
    <name type="scientific">Sphingoaurantiacus capsulatus</name>
    <dbReference type="NCBI Taxonomy" id="1771310"/>
    <lineage>
        <taxon>Bacteria</taxon>
        <taxon>Pseudomonadati</taxon>
        <taxon>Pseudomonadota</taxon>
        <taxon>Alphaproteobacteria</taxon>
        <taxon>Sphingomonadales</taxon>
        <taxon>Sphingosinicellaceae</taxon>
        <taxon>Sphingoaurantiacus</taxon>
    </lineage>
</organism>
<feature type="transmembrane region" description="Helical" evidence="6">
    <location>
        <begin position="273"/>
        <end position="290"/>
    </location>
</feature>
<keyword evidence="4 6" id="KW-1133">Transmembrane helix</keyword>
<evidence type="ECO:0000313" key="8">
    <source>
        <dbReference type="EMBL" id="MFC3711158.1"/>
    </source>
</evidence>
<dbReference type="EMBL" id="JBHRXV010000001">
    <property type="protein sequence ID" value="MFC3711158.1"/>
    <property type="molecule type" value="Genomic_DNA"/>
</dbReference>
<dbReference type="InterPro" id="IPR000620">
    <property type="entry name" value="EamA_dom"/>
</dbReference>
<dbReference type="InterPro" id="IPR037185">
    <property type="entry name" value="EmrE-like"/>
</dbReference>
<feature type="transmembrane region" description="Helical" evidence="6">
    <location>
        <begin position="93"/>
        <end position="114"/>
    </location>
</feature>
<dbReference type="InterPro" id="IPR050638">
    <property type="entry name" value="AA-Vitamin_Transporters"/>
</dbReference>
<evidence type="ECO:0000313" key="9">
    <source>
        <dbReference type="Proteomes" id="UP001595615"/>
    </source>
</evidence>
<feature type="transmembrane region" description="Helical" evidence="6">
    <location>
        <begin position="121"/>
        <end position="142"/>
    </location>
</feature>
<comment type="caution">
    <text evidence="8">The sequence shown here is derived from an EMBL/GenBank/DDBJ whole genome shotgun (WGS) entry which is preliminary data.</text>
</comment>
<evidence type="ECO:0000256" key="5">
    <source>
        <dbReference type="ARBA" id="ARBA00023136"/>
    </source>
</evidence>
<name>A0ABV7X7U0_9SPHN</name>
<evidence type="ECO:0000259" key="7">
    <source>
        <dbReference type="Pfam" id="PF00892"/>
    </source>
</evidence>
<sequence>MRSREVALYLLLCAIWGTTWIAAKVGVAAVPPLLFGATRFVVAGLVLGGFLAARRQFALPARADLPRLLVVSILLMTACYGLLFWGLQYVSSGLAGVLEMSLTPVALLAFALLLGDETFDLVRAGSIALGVVGILILFAPAATFSGGMGIAGMAAVSGAAIVYGWGAVLSRPLMARYTSTWLAAFTMLVGGGLLLLISLLWEPRAVAMLTTPWPLPAIAGWLFLVIGGSLAGYTIYMHLLRVWGSSRSGTFAFPSSVIAVLVGHLAFGEEVTTTALVGMAILLAAAWLAIRPDRAA</sequence>